<evidence type="ECO:0000256" key="6">
    <source>
        <dbReference type="ARBA" id="ARBA00023273"/>
    </source>
</evidence>
<feature type="compositionally biased region" description="Polar residues" evidence="8">
    <location>
        <begin position="462"/>
        <end position="477"/>
    </location>
</feature>
<evidence type="ECO:0000256" key="8">
    <source>
        <dbReference type="SAM" id="MobiDB-lite"/>
    </source>
</evidence>
<feature type="coiled-coil region" evidence="7">
    <location>
        <begin position="203"/>
        <end position="255"/>
    </location>
</feature>
<dbReference type="GeneTree" id="ENSGT00940000158293"/>
<dbReference type="InterPro" id="IPR019131">
    <property type="entry name" value="Cortactin-binding_p2_N"/>
</dbReference>
<keyword evidence="6" id="KW-0966">Cell projection</keyword>
<evidence type="ECO:0000256" key="1">
    <source>
        <dbReference type="ARBA" id="ARBA00004316"/>
    </source>
</evidence>
<proteinExistence type="predicted"/>
<keyword evidence="11" id="KW-1185">Reference proteome</keyword>
<dbReference type="AlphaFoldDB" id="A0A3B3S723"/>
<name>A0A3B3S723_9TELE</name>
<evidence type="ECO:0000256" key="2">
    <source>
        <dbReference type="ARBA" id="ARBA00004496"/>
    </source>
</evidence>
<evidence type="ECO:0000256" key="5">
    <source>
        <dbReference type="ARBA" id="ARBA00023054"/>
    </source>
</evidence>
<feature type="region of interest" description="Disordered" evidence="8">
    <location>
        <begin position="366"/>
        <end position="477"/>
    </location>
</feature>
<feature type="region of interest" description="Disordered" evidence="8">
    <location>
        <begin position="278"/>
        <end position="353"/>
    </location>
</feature>
<evidence type="ECO:0000256" key="3">
    <source>
        <dbReference type="ARBA" id="ARBA00022490"/>
    </source>
</evidence>
<reference evidence="10" key="1">
    <citation type="submission" date="2025-08" db="UniProtKB">
        <authorList>
            <consortium name="Ensembl"/>
        </authorList>
    </citation>
    <scope>IDENTIFICATION</scope>
</reference>
<dbReference type="PANTHER" id="PTHR23166:SF9">
    <property type="entry name" value="CTTNBP2 N-TERMINAL-LIKE PROTEIN"/>
    <property type="match status" value="1"/>
</dbReference>
<dbReference type="GO" id="GO:0015629">
    <property type="term" value="C:actin cytoskeleton"/>
    <property type="evidence" value="ECO:0007669"/>
    <property type="project" value="TreeGrafter"/>
</dbReference>
<dbReference type="GO" id="GO:0005737">
    <property type="term" value="C:cytoplasm"/>
    <property type="evidence" value="ECO:0007669"/>
    <property type="project" value="UniProtKB-SubCell"/>
</dbReference>
<keyword evidence="4" id="KW-0597">Phosphoprotein</keyword>
<feature type="coiled-coil region" evidence="7">
    <location>
        <begin position="129"/>
        <end position="166"/>
    </location>
</feature>
<organism evidence="10 11">
    <name type="scientific">Paramormyrops kingsleyae</name>
    <dbReference type="NCBI Taxonomy" id="1676925"/>
    <lineage>
        <taxon>Eukaryota</taxon>
        <taxon>Metazoa</taxon>
        <taxon>Chordata</taxon>
        <taxon>Craniata</taxon>
        <taxon>Vertebrata</taxon>
        <taxon>Euteleostomi</taxon>
        <taxon>Actinopterygii</taxon>
        <taxon>Neopterygii</taxon>
        <taxon>Teleostei</taxon>
        <taxon>Osteoglossocephala</taxon>
        <taxon>Osteoglossomorpha</taxon>
        <taxon>Osteoglossiformes</taxon>
        <taxon>Mormyridae</taxon>
        <taxon>Paramormyrops</taxon>
    </lineage>
</organism>
<dbReference type="Proteomes" id="UP000261540">
    <property type="component" value="Unplaced"/>
</dbReference>
<sequence>TGRTYSQGQLRVASRPILHTVETHTNMRRVCKLHTERPLARRKEVFIQEQYGCVSLTDPFLALQRDEEARGGAQTERPALCLSPMAVLESLMGQCRRMRENMGAQLAAAESRERKVGSPRRELESMYCRRRAVDVADMLQEEKQQLQSLEQEHRKLSAQLKEEREKNKLVVLTLVREYRHLAARTAEDAHRHDDMSTCLQEELSAERLRVQRMEARMEEQLSEMDTERGQLQARLAREEEHNAQLHSENSALSRQLEHLGVGREPKAYASVAVGTDVEDRKAASCQTEPVPAEASMAASKTAPLATAAKPPGSGYAGLSLQKSHSTQRPLLAENGPCGSDAQSSSPPTQPVGVGSRIQATRYKFQASPLEPDQNGATPSSPPSRDLSPSSRDSLAAKQQARNTVTQVLSRFTSPPTTSAVRPGLPHSTSEGGPFPGRLGHHQIGTKTPRGTPPPIPPKKPGLSQTPSPTQPCKKTPG</sequence>
<feature type="compositionally biased region" description="Low complexity" evidence="8">
    <location>
        <begin position="382"/>
        <end position="393"/>
    </location>
</feature>
<evidence type="ECO:0000313" key="11">
    <source>
        <dbReference type="Proteomes" id="UP000261540"/>
    </source>
</evidence>
<dbReference type="GO" id="GO:0042995">
    <property type="term" value="C:cell projection"/>
    <property type="evidence" value="ECO:0007669"/>
    <property type="project" value="UniProtKB-SubCell"/>
</dbReference>
<keyword evidence="5 7" id="KW-0175">Coiled coil</keyword>
<dbReference type="Pfam" id="PF09727">
    <property type="entry name" value="CortBP2"/>
    <property type="match status" value="1"/>
</dbReference>
<feature type="compositionally biased region" description="Pro residues" evidence="8">
    <location>
        <begin position="450"/>
        <end position="459"/>
    </location>
</feature>
<comment type="subcellular location">
    <subcellularLocation>
        <location evidence="1">Cell projection</location>
    </subcellularLocation>
    <subcellularLocation>
        <location evidence="2">Cytoplasm</location>
    </subcellularLocation>
</comment>
<dbReference type="PANTHER" id="PTHR23166">
    <property type="entry name" value="FILAMIN/GPBP-INTERACTING PROTEIN"/>
    <property type="match status" value="1"/>
</dbReference>
<dbReference type="GO" id="GO:0051721">
    <property type="term" value="F:protein phosphatase 2A binding"/>
    <property type="evidence" value="ECO:0007669"/>
    <property type="project" value="TreeGrafter"/>
</dbReference>
<evidence type="ECO:0000256" key="7">
    <source>
        <dbReference type="SAM" id="Coils"/>
    </source>
</evidence>
<dbReference type="InterPro" id="IPR050719">
    <property type="entry name" value="Cortactin-Actin_Reg"/>
</dbReference>
<evidence type="ECO:0000313" key="10">
    <source>
        <dbReference type="Ensembl" id="ENSPKIP00000025791.1"/>
    </source>
</evidence>
<protein>
    <recommendedName>
        <fullName evidence="9">Cortactin-binding protein-2 N-terminal domain-containing protein</fullName>
    </recommendedName>
</protein>
<keyword evidence="3" id="KW-0963">Cytoplasm</keyword>
<accession>A0A3B3S723</accession>
<feature type="domain" description="Cortactin-binding protein-2 N-terminal" evidence="9">
    <location>
        <begin position="41"/>
        <end position="177"/>
    </location>
</feature>
<dbReference type="Ensembl" id="ENSPKIT00000006537.1">
    <property type="protein sequence ID" value="ENSPKIP00000025791.1"/>
    <property type="gene ID" value="ENSPKIG00000008529.1"/>
</dbReference>
<evidence type="ECO:0000259" key="9">
    <source>
        <dbReference type="Pfam" id="PF09727"/>
    </source>
</evidence>
<reference evidence="10" key="2">
    <citation type="submission" date="2025-09" db="UniProtKB">
        <authorList>
            <consortium name="Ensembl"/>
        </authorList>
    </citation>
    <scope>IDENTIFICATION</scope>
</reference>
<feature type="compositionally biased region" description="Polar residues" evidence="8">
    <location>
        <begin position="399"/>
        <end position="419"/>
    </location>
</feature>
<dbReference type="STRING" id="1676925.ENSPKIP00000025791"/>
<evidence type="ECO:0000256" key="4">
    <source>
        <dbReference type="ARBA" id="ARBA00022553"/>
    </source>
</evidence>
<feature type="compositionally biased region" description="Low complexity" evidence="8">
    <location>
        <begin position="297"/>
        <end position="311"/>
    </location>
</feature>